<dbReference type="InterPro" id="IPR010714">
    <property type="entry name" value="Coatomer_asu_C"/>
</dbReference>
<keyword evidence="9 10" id="KW-0472">Membrane</keyword>
<dbReference type="Pfam" id="PF23953">
    <property type="entry name" value="TPR_COPA_B"/>
    <property type="match status" value="1"/>
</dbReference>
<name>A0A024GQQ8_9STRA</name>
<accession>A0A024GQQ8</accession>
<protein>
    <recommendedName>
        <fullName evidence="10">Coatomer subunit alpha</fullName>
    </recommendedName>
</protein>
<evidence type="ECO:0000259" key="14">
    <source>
        <dbReference type="Pfam" id="PF06957"/>
    </source>
</evidence>
<dbReference type="FunFam" id="2.130.10.10:FF:000010">
    <property type="entry name" value="Coatomer subunit alpha"/>
    <property type="match status" value="1"/>
</dbReference>
<dbReference type="InterPro" id="IPR047312">
    <property type="entry name" value="Coatomer_alpha_WD-assoc_reg"/>
</dbReference>
<proteinExistence type="predicted"/>
<dbReference type="GO" id="GO:0006891">
    <property type="term" value="P:intra-Golgi vesicle-mediated transport"/>
    <property type="evidence" value="ECO:0007669"/>
    <property type="project" value="TreeGrafter"/>
</dbReference>
<dbReference type="SUPFAM" id="SSF50978">
    <property type="entry name" value="WD40 repeat-like"/>
    <property type="match status" value="1"/>
</dbReference>
<gene>
    <name evidence="16" type="ORF">BN9_103060</name>
</gene>
<comment type="function">
    <text evidence="10">The coatomer is a cytosolic protein complex that binds to dilysine motifs and reversibly associates with Golgi non-clathrin-coated vesicles, which further mediate biosynthetic protein transport from the ER, via the Golgi up to the trans Golgi network.</text>
</comment>
<dbReference type="CDD" id="cd00200">
    <property type="entry name" value="WD40"/>
    <property type="match status" value="1"/>
</dbReference>
<evidence type="ECO:0000256" key="2">
    <source>
        <dbReference type="ARBA" id="ARBA00022448"/>
    </source>
</evidence>
<dbReference type="PANTHER" id="PTHR19876">
    <property type="entry name" value="COATOMER"/>
    <property type="match status" value="1"/>
</dbReference>
<evidence type="ECO:0000256" key="3">
    <source>
        <dbReference type="ARBA" id="ARBA00022490"/>
    </source>
</evidence>
<comment type="subunit">
    <text evidence="10">Oligomeric complex that consists of at least the alpha, beta, beta', gamma, delta, epsilon and zeta subunits.</text>
</comment>
<dbReference type="GO" id="GO:0006890">
    <property type="term" value="P:retrograde vesicle-mediated transport, Golgi to endoplasmic reticulum"/>
    <property type="evidence" value="ECO:0007669"/>
    <property type="project" value="TreeGrafter"/>
</dbReference>
<keyword evidence="4 11" id="KW-0853">WD repeat</keyword>
<dbReference type="InterPro" id="IPR020472">
    <property type="entry name" value="WD40_PAC1"/>
</dbReference>
<dbReference type="Pfam" id="PF06957">
    <property type="entry name" value="COPI_C"/>
    <property type="match status" value="1"/>
</dbReference>
<organism evidence="16 17">
    <name type="scientific">Albugo candida</name>
    <dbReference type="NCBI Taxonomy" id="65357"/>
    <lineage>
        <taxon>Eukaryota</taxon>
        <taxon>Sar</taxon>
        <taxon>Stramenopiles</taxon>
        <taxon>Oomycota</taxon>
        <taxon>Peronosporomycetes</taxon>
        <taxon>Albuginales</taxon>
        <taxon>Albuginaceae</taxon>
        <taxon>Albugo</taxon>
    </lineage>
</organism>
<dbReference type="Pfam" id="PF00400">
    <property type="entry name" value="WD40"/>
    <property type="match status" value="5"/>
</dbReference>
<evidence type="ECO:0000256" key="9">
    <source>
        <dbReference type="ARBA" id="ARBA00023136"/>
    </source>
</evidence>
<feature type="domain" description="Coatomer alpha subunit C-terminal" evidence="14">
    <location>
        <begin position="878"/>
        <end position="1198"/>
    </location>
</feature>
<feature type="repeat" description="WD" evidence="11">
    <location>
        <begin position="92"/>
        <end position="124"/>
    </location>
</feature>
<dbReference type="GO" id="GO:0006886">
    <property type="term" value="P:intracellular protein transport"/>
    <property type="evidence" value="ECO:0007669"/>
    <property type="project" value="UniProtKB-UniRule"/>
</dbReference>
<evidence type="ECO:0000256" key="1">
    <source>
        <dbReference type="ARBA" id="ARBA00004255"/>
    </source>
</evidence>
<feature type="compositionally biased region" description="Polar residues" evidence="12">
    <location>
        <begin position="815"/>
        <end position="825"/>
    </location>
</feature>
<dbReference type="OrthoDB" id="10261470at2759"/>
<dbReference type="Gene3D" id="1.25.40.470">
    <property type="match status" value="1"/>
</dbReference>
<dbReference type="GO" id="GO:0006888">
    <property type="term" value="P:endoplasmic reticulum to Golgi vesicle-mediated transport"/>
    <property type="evidence" value="ECO:0007669"/>
    <property type="project" value="InterPro"/>
</dbReference>
<feature type="repeat" description="WD" evidence="11">
    <location>
        <begin position="208"/>
        <end position="249"/>
    </location>
</feature>
<feature type="domain" description="COPA/B second beta-propeller" evidence="13">
    <location>
        <begin position="303"/>
        <end position="554"/>
    </location>
</feature>
<comment type="subcellular location">
    <subcellularLocation>
        <location evidence="10">Cytoplasm</location>
    </subcellularLocation>
    <subcellularLocation>
        <location evidence="1 10">Golgi apparatus membrane</location>
        <topology evidence="1 10">Peripheral membrane protein</topology>
        <orientation evidence="1">Cytoplasmic side</orientation>
    </subcellularLocation>
</comment>
<dbReference type="FunCoup" id="A0A024GQQ8">
    <property type="interactions" value="711"/>
</dbReference>
<evidence type="ECO:0000313" key="16">
    <source>
        <dbReference type="EMBL" id="CCI49052.1"/>
    </source>
</evidence>
<feature type="compositionally biased region" description="Basic and acidic residues" evidence="12">
    <location>
        <begin position="805"/>
        <end position="814"/>
    </location>
</feature>
<evidence type="ECO:0000313" key="17">
    <source>
        <dbReference type="Proteomes" id="UP000053237"/>
    </source>
</evidence>
<evidence type="ECO:0000256" key="11">
    <source>
        <dbReference type="PROSITE-ProRule" id="PRU00221"/>
    </source>
</evidence>
<evidence type="ECO:0000256" key="12">
    <source>
        <dbReference type="SAM" id="MobiDB-lite"/>
    </source>
</evidence>
<dbReference type="PANTHER" id="PTHR19876:SF1">
    <property type="entry name" value="COATOMER SUBUNIT ALPHA"/>
    <property type="match status" value="1"/>
</dbReference>
<dbReference type="InterPro" id="IPR015943">
    <property type="entry name" value="WD40/YVTN_repeat-like_dom_sf"/>
</dbReference>
<evidence type="ECO:0000256" key="4">
    <source>
        <dbReference type="ARBA" id="ARBA00022574"/>
    </source>
</evidence>
<feature type="repeat" description="WD" evidence="11">
    <location>
        <begin position="50"/>
        <end position="91"/>
    </location>
</feature>
<dbReference type="InterPro" id="IPR050844">
    <property type="entry name" value="Coatomer_complex_subunit"/>
</dbReference>
<dbReference type="Pfam" id="PF04053">
    <property type="entry name" value="B-prop_COPA_B_2nd"/>
    <property type="match status" value="1"/>
</dbReference>
<evidence type="ECO:0000256" key="6">
    <source>
        <dbReference type="ARBA" id="ARBA00022892"/>
    </source>
</evidence>
<dbReference type="InterPro" id="IPR056176">
    <property type="entry name" value="TPR_COPA_B"/>
</dbReference>
<dbReference type="Gene3D" id="2.130.10.10">
    <property type="entry name" value="YVTN repeat-like/Quinoprotein amine dehydrogenase"/>
    <property type="match status" value="1"/>
</dbReference>
<comment type="caution">
    <text evidence="16">The sequence shown here is derived from an EMBL/GenBank/DDBJ whole genome shotgun (WGS) entry which is preliminary data.</text>
</comment>
<dbReference type="InterPro" id="IPR006692">
    <property type="entry name" value="Beta-prop_COPA/B_2nd"/>
</dbReference>
<feature type="domain" description="COPA/B TPR" evidence="15">
    <location>
        <begin position="595"/>
        <end position="744"/>
    </location>
</feature>
<dbReference type="PROSITE" id="PS50082">
    <property type="entry name" value="WD_REPEATS_2"/>
    <property type="match status" value="5"/>
</dbReference>
<dbReference type="PIRSF" id="PIRSF003354">
    <property type="entry name" value="Coatomer_alpha_subunit"/>
    <property type="match status" value="1"/>
</dbReference>
<evidence type="ECO:0000259" key="15">
    <source>
        <dbReference type="Pfam" id="PF23953"/>
    </source>
</evidence>
<evidence type="ECO:0000256" key="5">
    <source>
        <dbReference type="ARBA" id="ARBA00022737"/>
    </source>
</evidence>
<keyword evidence="5" id="KW-0677">Repeat</keyword>
<keyword evidence="2 10" id="KW-0813">Transport</keyword>
<evidence type="ECO:0000256" key="10">
    <source>
        <dbReference type="PIRNR" id="PIRNR003354"/>
    </source>
</evidence>
<dbReference type="InParanoid" id="A0A024GQQ8"/>
<dbReference type="GO" id="GO:0005198">
    <property type="term" value="F:structural molecule activity"/>
    <property type="evidence" value="ECO:0007669"/>
    <property type="project" value="InterPro"/>
</dbReference>
<dbReference type="PROSITE" id="PS50294">
    <property type="entry name" value="WD_REPEATS_REGION"/>
    <property type="match status" value="5"/>
</dbReference>
<reference evidence="16 17" key="1">
    <citation type="submission" date="2012-05" db="EMBL/GenBank/DDBJ databases">
        <title>Recombination and specialization in a pathogen metapopulation.</title>
        <authorList>
            <person name="Gardiner A."/>
            <person name="Kemen E."/>
            <person name="Schultz-Larsen T."/>
            <person name="MacLean D."/>
            <person name="Van Oosterhout C."/>
            <person name="Jones J.D.G."/>
        </authorList>
    </citation>
    <scope>NUCLEOTIDE SEQUENCE [LARGE SCALE GENOMIC DNA]</scope>
    <source>
        <strain evidence="16 17">Ac Nc2</strain>
    </source>
</reference>
<evidence type="ECO:0000256" key="7">
    <source>
        <dbReference type="ARBA" id="ARBA00022927"/>
    </source>
</evidence>
<keyword evidence="7 10" id="KW-0653">Protein transport</keyword>
<dbReference type="GO" id="GO:0030126">
    <property type="term" value="C:COPI vesicle coat"/>
    <property type="evidence" value="ECO:0007669"/>
    <property type="project" value="UniProtKB-UniRule"/>
</dbReference>
<sequence length="1201" mass="135544">MCTLLDRFDEHDGPVRGVDFHRTQPLFVSGGDDYKLKVWDYKLKRCLFTLLGHLDYIRTVQFHHEYPWILSCSDDQTVRIWNWQSRSCVSILTGHNHYVMSASFHPKDDLIVSASLDQTVRVWDTTGLRKKTVRGAPSGLDDLVPSRVNNDIFGASDAIVKYVLEGHDRGVNWATFHPNLPLIVSGADDRQVKLWRMNETKAWEVDTLRGHTSNVSCVIFHPRHELIISNSEDRSLRVWDISKRVALQTFRRENDRFWILQAHPTQNLIAAGHDSGMIVFKLERERPPMDINNGMVYYVKERYIRMYSLLDGSDVPVATIRRTGTIGTGSSNLPRDLMYNPYDQGSNVKTILLSSEADGDSYELVTISNSTSGDTCDSTRGSGRFVAFVARNRFAVLDKSRHILIKNFANEVTKKITPPNGTADGLYCGGVIGRILLHADEKMILYETQSRRVLADIQAPRVKYVIWSSNYDYVALISKHSVILADKDLKHLCTITESVRIKSGIWSESSEIFVYTTVNHIKYTLSNGDNGIIRSLDVPVYLTHLEGSKLYCLDREAKMRTMAVDLTECEFKIALNRKNFTEVMRMVRHSRLCGQAIISYLTKKGYPEVALHFVKDEKTRFKLAISCGNLEVALNSAYELDDSECWHQLGVEAFRQGNIQVVEMAYQRTKNFDRLSFLYLAIGNREKLQKMLKISELRNDIMSRFHNALYLGDYNECVLSLESAGQVGLALVTATTYGLTEHVERLRQILEQSHPNLDLDEFLKEQTRPDARLLFPPICVSRVENENWPLVDINEPTIQDHVEAADKREAERSGRQQPSSQTVSQPDVHIEDSSRKYSADLGFEGADAWDDSGELDLGLADESFDVGGSLADELSDIPSGDLDANYVAAPSPGNDPATLCVRISPLAADHAAAGSLTTCMQLLHRQIGVVNFEPLKPMFMSVYLGSKASLPTQANTPSLDVWLQRNGEGQPIIAISFPSLVESLKDAYRAFTAAKFEDVKSICETILHSIPFLAVETKNEADKVKSLVKVCREYLLSCRIRTEVSKYPLDSEPKRNVELSAYFTYCDLQPPHLVLTLKIAMTNAFKSNNFITAASFCRRLLEIPEVVSHPRHEKLRLTTRKVLQKAEMEARNEHQLAYQDTKAFVLCARTFDPIYSGTQDARCPYCATSYLPSFHGTLCDICGISRIGDETIGLVLTSRES</sequence>
<keyword evidence="3 10" id="KW-0963">Cytoplasm</keyword>
<dbReference type="STRING" id="65357.A0A024GQQ8"/>
<keyword evidence="17" id="KW-1185">Reference proteome</keyword>
<dbReference type="PRINTS" id="PR00320">
    <property type="entry name" value="GPROTEINBRPT"/>
</dbReference>
<dbReference type="EMBL" id="CAIX01000269">
    <property type="protein sequence ID" value="CCI49052.1"/>
    <property type="molecule type" value="Genomic_DNA"/>
</dbReference>
<dbReference type="InterPro" id="IPR001680">
    <property type="entry name" value="WD40_rpt"/>
</dbReference>
<evidence type="ECO:0000256" key="8">
    <source>
        <dbReference type="ARBA" id="ARBA00023034"/>
    </source>
</evidence>
<dbReference type="AlphaFoldDB" id="A0A024GQQ8"/>
<dbReference type="InterPro" id="IPR016391">
    <property type="entry name" value="Coatomer_asu"/>
</dbReference>
<keyword evidence="6 10" id="KW-0931">ER-Golgi transport</keyword>
<feature type="repeat" description="WD" evidence="11">
    <location>
        <begin position="164"/>
        <end position="205"/>
    </location>
</feature>
<dbReference type="CDD" id="cd22948">
    <property type="entry name" value="Coatomer_WDAD_alpha"/>
    <property type="match status" value="1"/>
</dbReference>
<evidence type="ECO:0000259" key="13">
    <source>
        <dbReference type="Pfam" id="PF04053"/>
    </source>
</evidence>
<feature type="region of interest" description="Disordered" evidence="12">
    <location>
        <begin position="805"/>
        <end position="832"/>
    </location>
</feature>
<feature type="repeat" description="WD" evidence="11">
    <location>
        <begin position="8"/>
        <end position="49"/>
    </location>
</feature>
<dbReference type="SMART" id="SM00320">
    <property type="entry name" value="WD40"/>
    <property type="match status" value="6"/>
</dbReference>
<dbReference type="FunFam" id="1.25.40.470:FF:000002">
    <property type="entry name" value="Coatomer subunit alpha"/>
    <property type="match status" value="1"/>
</dbReference>
<dbReference type="GO" id="GO:0000139">
    <property type="term" value="C:Golgi membrane"/>
    <property type="evidence" value="ECO:0007669"/>
    <property type="project" value="UniProtKB-SubCell"/>
</dbReference>
<keyword evidence="8 10" id="KW-0333">Golgi apparatus</keyword>
<dbReference type="InterPro" id="IPR036322">
    <property type="entry name" value="WD40_repeat_dom_sf"/>
</dbReference>
<dbReference type="Proteomes" id="UP000053237">
    <property type="component" value="Unassembled WGS sequence"/>
</dbReference>